<dbReference type="Gene3D" id="3.30.160.20">
    <property type="match status" value="1"/>
</dbReference>
<evidence type="ECO:0000256" key="1">
    <source>
        <dbReference type="ARBA" id="ARBA00000109"/>
    </source>
</evidence>
<dbReference type="CDD" id="cd00593">
    <property type="entry name" value="RIBOc"/>
    <property type="match status" value="1"/>
</dbReference>
<feature type="binding site" evidence="9">
    <location>
        <position position="48"/>
    </location>
    <ligand>
        <name>Mg(2+)</name>
        <dbReference type="ChEBI" id="CHEBI:18420"/>
    </ligand>
</feature>
<dbReference type="PROSITE" id="PS00517">
    <property type="entry name" value="RNASE_3_1"/>
    <property type="match status" value="1"/>
</dbReference>
<evidence type="ECO:0000313" key="12">
    <source>
        <dbReference type="EMBL" id="MCM1991084.1"/>
    </source>
</evidence>
<dbReference type="GO" id="GO:0006397">
    <property type="term" value="P:mRNA processing"/>
    <property type="evidence" value="ECO:0007669"/>
    <property type="project" value="UniProtKB-UniRule"/>
</dbReference>
<dbReference type="Pfam" id="PF00035">
    <property type="entry name" value="dsrm"/>
    <property type="match status" value="1"/>
</dbReference>
<dbReference type="Pfam" id="PF14622">
    <property type="entry name" value="Ribonucleas_3_3"/>
    <property type="match status" value="1"/>
</dbReference>
<comment type="catalytic activity">
    <reaction evidence="1 9">
        <text>Endonucleolytic cleavage to 5'-phosphomonoester.</text>
        <dbReference type="EC" id="3.1.26.3"/>
    </reaction>
</comment>
<feature type="binding site" evidence="9">
    <location>
        <position position="121"/>
    </location>
    <ligand>
        <name>Mg(2+)</name>
        <dbReference type="ChEBI" id="CHEBI:18420"/>
    </ligand>
</feature>
<dbReference type="PROSITE" id="PS50137">
    <property type="entry name" value="DS_RBD"/>
    <property type="match status" value="1"/>
</dbReference>
<gene>
    <name evidence="9" type="primary">rnc</name>
    <name evidence="12" type="ORF">KDK92_15230</name>
</gene>
<keyword evidence="8 9" id="KW-0694">RNA-binding</keyword>
<dbReference type="PANTHER" id="PTHR11207">
    <property type="entry name" value="RIBONUCLEASE III"/>
    <property type="match status" value="1"/>
</dbReference>
<sequence>MIHKKKVISELEKKLGISFNNKELILTGLTHSSYANLKKEVEYNERMEYLGDAVLELIISEYLFMRCEDKSEGDLTKTRALIVCENSLFEIANGWDLGKYILMSKGEESTGGRKRSSILSNCVEAIIAAVYLDKGIEFTKEFVLKSFDDIINKAIENKIVLDYKTKLQEILQQNGVIDISYELAKLEGPPHRPKFFIDLKVENVIKSNGEGYTKKEAEQNAAKAYVQLMEELNE</sequence>
<dbReference type="Gene3D" id="1.10.1520.10">
    <property type="entry name" value="Ribonuclease III domain"/>
    <property type="match status" value="1"/>
</dbReference>
<keyword evidence="9" id="KW-0699">rRNA-binding</keyword>
<dbReference type="SMART" id="SM00358">
    <property type="entry name" value="DSRM"/>
    <property type="match status" value="1"/>
</dbReference>
<evidence type="ECO:0000256" key="7">
    <source>
        <dbReference type="ARBA" id="ARBA00022801"/>
    </source>
</evidence>
<evidence type="ECO:0000313" key="13">
    <source>
        <dbReference type="Proteomes" id="UP001056429"/>
    </source>
</evidence>
<keyword evidence="3 9" id="KW-0698">rRNA processing</keyword>
<dbReference type="RefSeq" id="WP_250860189.1">
    <property type="nucleotide sequence ID" value="NZ_JAGSOJ010000003.1"/>
</dbReference>
<proteinExistence type="inferred from homology"/>
<evidence type="ECO:0000256" key="6">
    <source>
        <dbReference type="ARBA" id="ARBA00022759"/>
    </source>
</evidence>
<reference evidence="12" key="1">
    <citation type="journal article" date="2021" name="mSystems">
        <title>Bacteria and Archaea Synergistically Convert Glycine Betaine to Biogenic Methane in the Formosa Cold Seep of the South China Sea.</title>
        <authorList>
            <person name="Li L."/>
            <person name="Zhang W."/>
            <person name="Zhang S."/>
            <person name="Song L."/>
            <person name="Sun Q."/>
            <person name="Zhang H."/>
            <person name="Xiang H."/>
            <person name="Dong X."/>
        </authorList>
    </citation>
    <scope>NUCLEOTIDE SEQUENCE</scope>
    <source>
        <strain evidence="12">ZWT</strain>
    </source>
</reference>
<keyword evidence="9" id="KW-0460">Magnesium</keyword>
<keyword evidence="9" id="KW-0479">Metal-binding</keyword>
<dbReference type="GO" id="GO:0004525">
    <property type="term" value="F:ribonuclease III activity"/>
    <property type="evidence" value="ECO:0007669"/>
    <property type="project" value="UniProtKB-UniRule"/>
</dbReference>
<dbReference type="FunFam" id="1.10.1520.10:FF:000001">
    <property type="entry name" value="Ribonuclease 3"/>
    <property type="match status" value="1"/>
</dbReference>
<evidence type="ECO:0000259" key="10">
    <source>
        <dbReference type="PROSITE" id="PS50137"/>
    </source>
</evidence>
<dbReference type="SMART" id="SM00535">
    <property type="entry name" value="RIBOc"/>
    <property type="match status" value="1"/>
</dbReference>
<feature type="domain" description="DRBM" evidence="10">
    <location>
        <begin position="162"/>
        <end position="231"/>
    </location>
</feature>
<comment type="function">
    <text evidence="9">Digests double-stranded RNA. Involved in the processing of primary rRNA transcript to yield the immediate precursors to the large and small rRNAs (23S and 16S). Processes some mRNAs, and tRNAs when they are encoded in the rRNA operon. Processes pre-crRNA and tracrRNA of type II CRISPR loci if present in the organism.</text>
</comment>
<accession>A0A9J6P427</accession>
<name>A0A9J6P427_9CLOT</name>
<evidence type="ECO:0000256" key="4">
    <source>
        <dbReference type="ARBA" id="ARBA00022664"/>
    </source>
</evidence>
<protein>
    <recommendedName>
        <fullName evidence="9">Ribonuclease 3</fullName>
        <ecNumber evidence="9">3.1.26.3</ecNumber>
    </recommendedName>
    <alternativeName>
        <fullName evidence="9">Ribonuclease III</fullName>
        <shortName evidence="9">RNase III</shortName>
    </alternativeName>
</protein>
<comment type="similarity">
    <text evidence="2">Belongs to the ribonuclease III family.</text>
</comment>
<organism evidence="12 13">
    <name type="scientific">Oceanirhabdus seepicola</name>
    <dbReference type="NCBI Taxonomy" id="2828781"/>
    <lineage>
        <taxon>Bacteria</taxon>
        <taxon>Bacillati</taxon>
        <taxon>Bacillota</taxon>
        <taxon>Clostridia</taxon>
        <taxon>Eubacteriales</taxon>
        <taxon>Clostridiaceae</taxon>
        <taxon>Oceanirhabdus</taxon>
    </lineage>
</organism>
<dbReference type="GO" id="GO:0005737">
    <property type="term" value="C:cytoplasm"/>
    <property type="evidence" value="ECO:0007669"/>
    <property type="project" value="UniProtKB-SubCell"/>
</dbReference>
<comment type="subunit">
    <text evidence="9">Homodimer.</text>
</comment>
<keyword evidence="4 9" id="KW-0507">mRNA processing</keyword>
<evidence type="ECO:0000256" key="8">
    <source>
        <dbReference type="ARBA" id="ARBA00022884"/>
    </source>
</evidence>
<dbReference type="GO" id="GO:0010468">
    <property type="term" value="P:regulation of gene expression"/>
    <property type="evidence" value="ECO:0007669"/>
    <property type="project" value="TreeGrafter"/>
</dbReference>
<dbReference type="HAMAP" id="MF_00104">
    <property type="entry name" value="RNase_III"/>
    <property type="match status" value="1"/>
</dbReference>
<comment type="subcellular location">
    <subcellularLocation>
        <location evidence="9">Cytoplasm</location>
    </subcellularLocation>
</comment>
<feature type="active site" evidence="9">
    <location>
        <position position="124"/>
    </location>
</feature>
<keyword evidence="9" id="KW-0819">tRNA processing</keyword>
<feature type="binding site" evidence="9">
    <location>
        <position position="124"/>
    </location>
    <ligand>
        <name>Mg(2+)</name>
        <dbReference type="ChEBI" id="CHEBI:18420"/>
    </ligand>
</feature>
<dbReference type="InterPro" id="IPR014720">
    <property type="entry name" value="dsRBD_dom"/>
</dbReference>
<keyword evidence="6 9" id="KW-0255">Endonuclease</keyword>
<keyword evidence="5 9" id="KW-0540">Nuclease</keyword>
<feature type="active site" evidence="9">
    <location>
        <position position="52"/>
    </location>
</feature>
<dbReference type="SUPFAM" id="SSF69065">
    <property type="entry name" value="RNase III domain-like"/>
    <property type="match status" value="1"/>
</dbReference>
<dbReference type="GO" id="GO:0003725">
    <property type="term" value="F:double-stranded RNA binding"/>
    <property type="evidence" value="ECO:0007669"/>
    <property type="project" value="TreeGrafter"/>
</dbReference>
<keyword evidence="7 9" id="KW-0378">Hydrolase</keyword>
<dbReference type="GO" id="GO:0008033">
    <property type="term" value="P:tRNA processing"/>
    <property type="evidence" value="ECO:0007669"/>
    <property type="project" value="UniProtKB-KW"/>
</dbReference>
<dbReference type="EMBL" id="JAGSOJ010000003">
    <property type="protein sequence ID" value="MCM1991084.1"/>
    <property type="molecule type" value="Genomic_DNA"/>
</dbReference>
<dbReference type="Proteomes" id="UP001056429">
    <property type="component" value="Unassembled WGS sequence"/>
</dbReference>
<dbReference type="GO" id="GO:0046872">
    <property type="term" value="F:metal ion binding"/>
    <property type="evidence" value="ECO:0007669"/>
    <property type="project" value="UniProtKB-KW"/>
</dbReference>
<dbReference type="GO" id="GO:0006364">
    <property type="term" value="P:rRNA processing"/>
    <property type="evidence" value="ECO:0007669"/>
    <property type="project" value="UniProtKB-UniRule"/>
</dbReference>
<dbReference type="CDD" id="cd10845">
    <property type="entry name" value="DSRM_RNAse_III_family"/>
    <property type="match status" value="1"/>
</dbReference>
<dbReference type="InterPro" id="IPR036389">
    <property type="entry name" value="RNase_III_sf"/>
</dbReference>
<dbReference type="InterPro" id="IPR011907">
    <property type="entry name" value="RNase_III"/>
</dbReference>
<comment type="caution">
    <text evidence="12">The sequence shown here is derived from an EMBL/GenBank/DDBJ whole genome shotgun (WGS) entry which is preliminary data.</text>
</comment>
<dbReference type="GO" id="GO:0019843">
    <property type="term" value="F:rRNA binding"/>
    <property type="evidence" value="ECO:0007669"/>
    <property type="project" value="UniProtKB-KW"/>
</dbReference>
<keyword evidence="13" id="KW-1185">Reference proteome</keyword>
<dbReference type="AlphaFoldDB" id="A0A9J6P427"/>
<evidence type="ECO:0000256" key="5">
    <source>
        <dbReference type="ARBA" id="ARBA00022722"/>
    </source>
</evidence>
<dbReference type="InterPro" id="IPR000999">
    <property type="entry name" value="RNase_III_dom"/>
</dbReference>
<evidence type="ECO:0000259" key="11">
    <source>
        <dbReference type="PROSITE" id="PS50142"/>
    </source>
</evidence>
<evidence type="ECO:0000256" key="3">
    <source>
        <dbReference type="ARBA" id="ARBA00022552"/>
    </source>
</evidence>
<evidence type="ECO:0000256" key="2">
    <source>
        <dbReference type="ARBA" id="ARBA00010183"/>
    </source>
</evidence>
<dbReference type="EC" id="3.1.26.3" evidence="9"/>
<dbReference type="SUPFAM" id="SSF54768">
    <property type="entry name" value="dsRNA-binding domain-like"/>
    <property type="match status" value="1"/>
</dbReference>
<feature type="domain" description="RNase III" evidence="11">
    <location>
        <begin position="8"/>
        <end position="135"/>
    </location>
</feature>
<dbReference type="PANTHER" id="PTHR11207:SF0">
    <property type="entry name" value="RIBONUCLEASE 3"/>
    <property type="match status" value="1"/>
</dbReference>
<comment type="cofactor">
    <cofactor evidence="9">
        <name>Mg(2+)</name>
        <dbReference type="ChEBI" id="CHEBI:18420"/>
    </cofactor>
</comment>
<keyword evidence="9" id="KW-0963">Cytoplasm</keyword>
<evidence type="ECO:0000256" key="9">
    <source>
        <dbReference type="HAMAP-Rule" id="MF_00104"/>
    </source>
</evidence>
<dbReference type="NCBIfam" id="TIGR02191">
    <property type="entry name" value="RNaseIII"/>
    <property type="match status" value="1"/>
</dbReference>
<dbReference type="PROSITE" id="PS50142">
    <property type="entry name" value="RNASE_3_2"/>
    <property type="match status" value="1"/>
</dbReference>
<reference evidence="12" key="2">
    <citation type="submission" date="2021-04" db="EMBL/GenBank/DDBJ databases">
        <authorList>
            <person name="Dong X."/>
        </authorList>
    </citation>
    <scope>NUCLEOTIDE SEQUENCE</scope>
    <source>
        <strain evidence="12">ZWT</strain>
    </source>
</reference>